<name>A0AB72V740_CORGB</name>
<evidence type="ECO:0000256" key="1">
    <source>
        <dbReference type="SAM" id="MobiDB-lite"/>
    </source>
</evidence>
<feature type="compositionally biased region" description="Low complexity" evidence="1">
    <location>
        <begin position="158"/>
        <end position="172"/>
    </location>
</feature>
<feature type="region of interest" description="Disordered" evidence="1">
    <location>
        <begin position="158"/>
        <end position="190"/>
    </location>
</feature>
<protein>
    <recommendedName>
        <fullName evidence="3">Spore coat protein CotH</fullName>
    </recommendedName>
</protein>
<dbReference type="AlphaFoldDB" id="A0AB72V740"/>
<feature type="region of interest" description="Disordered" evidence="1">
    <location>
        <begin position="403"/>
        <end position="424"/>
    </location>
</feature>
<sequence length="558" mass="59940">MPSFKSARWRMNRRLFLGTSAAIIAVGGVLGGVQVVPYISSGEIQTSASSTATIDVGAGNVDIFDTSVSHEISLQVSQESLDEMLADYQEDGSKTWVKATITIDGVTIENVGIRLKGNSTLSGLGRTSEEGGPQAPEGVEEFTDLSEEEIAQFEEQFAAQQGTTDASETGETAETEETRGPGGGMGGGGMGGMTSVDADDVSTWPLLISFDKYEDGRVYQGMTQLALRPGTTVVNEAMALALTAETDQVSQQSSFTTFSLNDEPSTTRLLLEHPDENYADALGNGVLFKADSNSSFTYQGEDQTEYDGQFKQINGDGNGDIQPIINLLKWLDTASDEEFAEHLSDYVDVESFARYVATQNLLVNSDDMAGPGSNYYLWYDYDTGLISVISWDLNLAMSGSTDAGPDDEISMGGGGGMRPGGTTDTEIEGTTTEDMPAMGEMADTENMPDMANMQQGERPEGMPDMGEMPDREGGGSMGGNQLKERFLASDAFTEIYEQVYWELYEEMYGSGTAIELLDEIAASIPETDAVTADEIATEVASMREWITARTEALAALQE</sequence>
<feature type="region of interest" description="Disordered" evidence="1">
    <location>
        <begin position="119"/>
        <end position="141"/>
    </location>
</feature>
<organism evidence="2">
    <name type="scientific">Corynebacterium glutamicum (strain R)</name>
    <dbReference type="NCBI Taxonomy" id="340322"/>
    <lineage>
        <taxon>Bacteria</taxon>
        <taxon>Bacillati</taxon>
        <taxon>Actinomycetota</taxon>
        <taxon>Actinomycetes</taxon>
        <taxon>Mycobacteriales</taxon>
        <taxon>Corynebacteriaceae</taxon>
        <taxon>Corynebacterium</taxon>
    </lineage>
</organism>
<dbReference type="KEGG" id="cgt:cgR_0079"/>
<reference evidence="2" key="1">
    <citation type="journal article" date="2007" name="Microbiology">
        <title>Comparative analysis of the Corynebacterium glutamicum group and complete genome sequence of strain R.</title>
        <authorList>
            <person name="Yukawa H."/>
            <person name="Omumasaba C.A."/>
            <person name="Nonaka H."/>
            <person name="Kos P."/>
            <person name="Okai N."/>
            <person name="Suzuki N."/>
            <person name="Suda M."/>
            <person name="Tsuge Y."/>
            <person name="Watanabe J."/>
            <person name="Ikeda Y."/>
            <person name="Vertes A.A."/>
            <person name="Inui M."/>
        </authorList>
    </citation>
    <scope>NUCLEOTIDE SEQUENCE</scope>
    <source>
        <strain evidence="2">R</strain>
    </source>
</reference>
<dbReference type="PANTHER" id="PTHR40050">
    <property type="entry name" value="INNER SPORE COAT PROTEIN H"/>
    <property type="match status" value="1"/>
</dbReference>
<dbReference type="Proteomes" id="UP000006698">
    <property type="component" value="Chromosome"/>
</dbReference>
<proteinExistence type="predicted"/>
<gene>
    <name evidence="2" type="ordered locus">cgR_0079</name>
</gene>
<dbReference type="InterPro" id="IPR014867">
    <property type="entry name" value="Spore_coat_CotH_CotH2/3/7"/>
</dbReference>
<dbReference type="PANTHER" id="PTHR40050:SF1">
    <property type="entry name" value="INNER SPORE COAT PROTEIN H"/>
    <property type="match status" value="1"/>
</dbReference>
<evidence type="ECO:0008006" key="3">
    <source>
        <dbReference type="Google" id="ProtNLM"/>
    </source>
</evidence>
<dbReference type="EMBL" id="AP009044">
    <property type="protein sequence ID" value="BAF53040.1"/>
    <property type="molecule type" value="Genomic_DNA"/>
</dbReference>
<feature type="compositionally biased region" description="Gly residues" evidence="1">
    <location>
        <begin position="180"/>
        <end position="190"/>
    </location>
</feature>
<accession>A0AB72V740</accession>
<dbReference type="Pfam" id="PF08757">
    <property type="entry name" value="CotH"/>
    <property type="match status" value="1"/>
</dbReference>
<evidence type="ECO:0000313" key="2">
    <source>
        <dbReference type="EMBL" id="BAF53040.1"/>
    </source>
</evidence>